<evidence type="ECO:0000313" key="3">
    <source>
        <dbReference type="Proteomes" id="UP001488838"/>
    </source>
</evidence>
<name>A0AAW0H3P7_MYOGA</name>
<feature type="non-terminal residue" evidence="2">
    <location>
        <position position="1"/>
    </location>
</feature>
<gene>
    <name evidence="2" type="ORF">U0070_016570</name>
</gene>
<dbReference type="AlphaFoldDB" id="A0AAW0H3P7"/>
<organism evidence="2 3">
    <name type="scientific">Myodes glareolus</name>
    <name type="common">Bank vole</name>
    <name type="synonym">Clethrionomys glareolus</name>
    <dbReference type="NCBI Taxonomy" id="447135"/>
    <lineage>
        <taxon>Eukaryota</taxon>
        <taxon>Metazoa</taxon>
        <taxon>Chordata</taxon>
        <taxon>Craniata</taxon>
        <taxon>Vertebrata</taxon>
        <taxon>Euteleostomi</taxon>
        <taxon>Mammalia</taxon>
        <taxon>Eutheria</taxon>
        <taxon>Euarchontoglires</taxon>
        <taxon>Glires</taxon>
        <taxon>Rodentia</taxon>
        <taxon>Myomorpha</taxon>
        <taxon>Muroidea</taxon>
        <taxon>Cricetidae</taxon>
        <taxon>Arvicolinae</taxon>
        <taxon>Myodes</taxon>
    </lineage>
</organism>
<feature type="region of interest" description="Disordered" evidence="1">
    <location>
        <begin position="98"/>
        <end position="143"/>
    </location>
</feature>
<dbReference type="Proteomes" id="UP001488838">
    <property type="component" value="Unassembled WGS sequence"/>
</dbReference>
<protein>
    <submittedName>
        <fullName evidence="2">Uncharacterized protein</fullName>
    </submittedName>
</protein>
<proteinExistence type="predicted"/>
<keyword evidence="3" id="KW-1185">Reference proteome</keyword>
<sequence length="171" mass="18981">KSQGIHDSLPRKVSDIIPLRSLRIGQRARVRHIRRRLQASGPRTGAAIKCVGGRQWVSLCASLPPCCLLCILPASLAHCAEVVLQVLSCPVGRALRRGAGQDDPHLQTRVSDVSVTPPLELTQPGVPDPRQRDPRATMGFEDTYWPLPPEGRVSFEDHTETWFPHLDYELT</sequence>
<accession>A0AAW0H3P7</accession>
<reference evidence="2 3" key="1">
    <citation type="journal article" date="2023" name="bioRxiv">
        <title>Conserved and derived expression patterns and positive selection on dental genes reveal complex evolutionary context of ever-growing rodent molars.</title>
        <authorList>
            <person name="Calamari Z.T."/>
            <person name="Song A."/>
            <person name="Cohen E."/>
            <person name="Akter M."/>
            <person name="Roy R.D."/>
            <person name="Hallikas O."/>
            <person name="Christensen M.M."/>
            <person name="Li P."/>
            <person name="Marangoni P."/>
            <person name="Jernvall J."/>
            <person name="Klein O.D."/>
        </authorList>
    </citation>
    <scope>NUCLEOTIDE SEQUENCE [LARGE SCALE GENOMIC DNA]</scope>
    <source>
        <strain evidence="2">V071</strain>
    </source>
</reference>
<dbReference type="EMBL" id="JBBHLL010000879">
    <property type="protein sequence ID" value="KAK7797227.1"/>
    <property type="molecule type" value="Genomic_DNA"/>
</dbReference>
<evidence type="ECO:0000313" key="2">
    <source>
        <dbReference type="EMBL" id="KAK7797227.1"/>
    </source>
</evidence>
<comment type="caution">
    <text evidence="2">The sequence shown here is derived from an EMBL/GenBank/DDBJ whole genome shotgun (WGS) entry which is preliminary data.</text>
</comment>
<evidence type="ECO:0000256" key="1">
    <source>
        <dbReference type="SAM" id="MobiDB-lite"/>
    </source>
</evidence>